<accession>A0A8J7AR05</accession>
<dbReference type="SUPFAM" id="SSF52172">
    <property type="entry name" value="CheY-like"/>
    <property type="match status" value="1"/>
</dbReference>
<comment type="caution">
    <text evidence="13">The sequence shown here is derived from an EMBL/GenBank/DDBJ whole genome shotgun (WGS) entry which is preliminary data.</text>
</comment>
<dbReference type="Gene3D" id="6.10.250.690">
    <property type="match status" value="1"/>
</dbReference>
<dbReference type="Proteomes" id="UP000636505">
    <property type="component" value="Unassembled WGS sequence"/>
</dbReference>
<evidence type="ECO:0000313" key="14">
    <source>
        <dbReference type="Proteomes" id="UP000636505"/>
    </source>
</evidence>
<keyword evidence="3 9" id="KW-0597">Phosphoprotein</keyword>
<dbReference type="PANTHER" id="PTHR48111:SF65">
    <property type="entry name" value="OMPR SUBFAMILY"/>
    <property type="match status" value="1"/>
</dbReference>
<dbReference type="CDD" id="cd17574">
    <property type="entry name" value="REC_OmpR"/>
    <property type="match status" value="1"/>
</dbReference>
<dbReference type="SMART" id="SM00862">
    <property type="entry name" value="Trans_reg_C"/>
    <property type="match status" value="1"/>
</dbReference>
<dbReference type="InterPro" id="IPR011006">
    <property type="entry name" value="CheY-like_superfamily"/>
</dbReference>
<feature type="modified residue" description="4-aspartylphosphate" evidence="9">
    <location>
        <position position="57"/>
    </location>
</feature>
<feature type="domain" description="OmpR/PhoB-type" evidence="12">
    <location>
        <begin position="139"/>
        <end position="240"/>
    </location>
</feature>
<evidence type="ECO:0000256" key="9">
    <source>
        <dbReference type="PROSITE-ProRule" id="PRU00169"/>
    </source>
</evidence>
<dbReference type="FunFam" id="3.40.50.2300:FF:000001">
    <property type="entry name" value="DNA-binding response regulator PhoB"/>
    <property type="match status" value="1"/>
</dbReference>
<dbReference type="InterPro" id="IPR036388">
    <property type="entry name" value="WH-like_DNA-bd_sf"/>
</dbReference>
<feature type="domain" description="Response regulatory" evidence="11">
    <location>
        <begin position="7"/>
        <end position="121"/>
    </location>
</feature>
<feature type="DNA-binding region" description="OmpR/PhoB-type" evidence="10">
    <location>
        <begin position="139"/>
        <end position="240"/>
    </location>
</feature>
<organism evidence="13 14">
    <name type="scientific">Vasconcelosia minhoensis LEGE 07310</name>
    <dbReference type="NCBI Taxonomy" id="915328"/>
    <lineage>
        <taxon>Bacteria</taxon>
        <taxon>Bacillati</taxon>
        <taxon>Cyanobacteriota</taxon>
        <taxon>Cyanophyceae</taxon>
        <taxon>Nodosilineales</taxon>
        <taxon>Cymatolegaceae</taxon>
        <taxon>Vasconcelosia</taxon>
        <taxon>Vasconcelosia minhoensis</taxon>
    </lineage>
</organism>
<dbReference type="Pfam" id="PF00486">
    <property type="entry name" value="Trans_reg_C"/>
    <property type="match status" value="1"/>
</dbReference>
<evidence type="ECO:0000256" key="10">
    <source>
        <dbReference type="PROSITE-ProRule" id="PRU01091"/>
    </source>
</evidence>
<dbReference type="Pfam" id="PF00072">
    <property type="entry name" value="Response_reg"/>
    <property type="match status" value="1"/>
</dbReference>
<protein>
    <recommendedName>
        <fullName evidence="2">Probable transcriptional regulator ycf27</fullName>
    </recommendedName>
    <alternativeName>
        <fullName evidence="8">OmpR-like protein</fullName>
    </alternativeName>
</protein>
<keyword evidence="5" id="KW-0805">Transcription regulation</keyword>
<dbReference type="RefSeq" id="WP_193909465.1">
    <property type="nucleotide sequence ID" value="NZ_JADEXG010000045.1"/>
</dbReference>
<reference evidence="13" key="1">
    <citation type="submission" date="2020-10" db="EMBL/GenBank/DDBJ databases">
        <authorList>
            <person name="Castelo-Branco R."/>
            <person name="Eusebio N."/>
            <person name="Adriana R."/>
            <person name="Vieira A."/>
            <person name="Brugerolle De Fraissinette N."/>
            <person name="Rezende De Castro R."/>
            <person name="Schneider M.P."/>
            <person name="Vasconcelos V."/>
            <person name="Leao P.N."/>
        </authorList>
    </citation>
    <scope>NUCLEOTIDE SEQUENCE</scope>
    <source>
        <strain evidence="13">LEGE 07310</strain>
    </source>
</reference>
<gene>
    <name evidence="13" type="ORF">IQ241_17135</name>
</gene>
<evidence type="ECO:0000256" key="8">
    <source>
        <dbReference type="ARBA" id="ARBA00032623"/>
    </source>
</evidence>
<evidence type="ECO:0000256" key="3">
    <source>
        <dbReference type="ARBA" id="ARBA00022553"/>
    </source>
</evidence>
<dbReference type="CDD" id="cd00383">
    <property type="entry name" value="trans_reg_C"/>
    <property type="match status" value="1"/>
</dbReference>
<evidence type="ECO:0000256" key="1">
    <source>
        <dbReference type="ARBA" id="ARBA00003612"/>
    </source>
</evidence>
<dbReference type="PANTHER" id="PTHR48111">
    <property type="entry name" value="REGULATOR OF RPOS"/>
    <property type="match status" value="1"/>
</dbReference>
<comment type="function">
    <text evidence="1">Probable promoter-specific protein mediating the interaction between DNA and RNA polymerase.</text>
</comment>
<dbReference type="PROSITE" id="PS51755">
    <property type="entry name" value="OMPR_PHOB"/>
    <property type="match status" value="1"/>
</dbReference>
<dbReference type="SMART" id="SM00448">
    <property type="entry name" value="REC"/>
    <property type="match status" value="1"/>
</dbReference>
<keyword evidence="14" id="KW-1185">Reference proteome</keyword>
<evidence type="ECO:0000256" key="4">
    <source>
        <dbReference type="ARBA" id="ARBA00023012"/>
    </source>
</evidence>
<dbReference type="PROSITE" id="PS50110">
    <property type="entry name" value="RESPONSE_REGULATORY"/>
    <property type="match status" value="1"/>
</dbReference>
<sequence>MSQSRAVILIAEDDDRVRDTLERSLAAAGFAVITAADGQEALKRFQQAEIVDLIILDILMPRLDGFQVCQLLRQVSDVPIIMATVLNSASDRVTGLELGANDYVVKPYSTKELIARIRSILRRMPRRGSIAPAASFERPNMIEVGPLTLDSVTRKLYRGSRYIRLTEVEFRLLELLVGEPGHIFSRSEILQRIWGYEANSLVDTKTVDVHISRLRVKLKDDTQSPQFIVTIRGRGYMFLVQR</sequence>
<dbReference type="AlphaFoldDB" id="A0A8J7AR05"/>
<keyword evidence="4" id="KW-0902">Two-component regulatory system</keyword>
<dbReference type="InterPro" id="IPR001789">
    <property type="entry name" value="Sig_transdc_resp-reg_receiver"/>
</dbReference>
<proteinExistence type="predicted"/>
<evidence type="ECO:0000256" key="2">
    <source>
        <dbReference type="ARBA" id="ARBA00015955"/>
    </source>
</evidence>
<dbReference type="InterPro" id="IPR039420">
    <property type="entry name" value="WalR-like"/>
</dbReference>
<evidence type="ECO:0000256" key="5">
    <source>
        <dbReference type="ARBA" id="ARBA00023015"/>
    </source>
</evidence>
<dbReference type="GO" id="GO:0000976">
    <property type="term" value="F:transcription cis-regulatory region binding"/>
    <property type="evidence" value="ECO:0007669"/>
    <property type="project" value="TreeGrafter"/>
</dbReference>
<evidence type="ECO:0000259" key="11">
    <source>
        <dbReference type="PROSITE" id="PS50110"/>
    </source>
</evidence>
<dbReference type="GO" id="GO:0005829">
    <property type="term" value="C:cytosol"/>
    <property type="evidence" value="ECO:0007669"/>
    <property type="project" value="TreeGrafter"/>
</dbReference>
<dbReference type="Gene3D" id="1.10.10.10">
    <property type="entry name" value="Winged helix-like DNA-binding domain superfamily/Winged helix DNA-binding domain"/>
    <property type="match status" value="1"/>
</dbReference>
<keyword evidence="6 10" id="KW-0238">DNA-binding</keyword>
<dbReference type="GO" id="GO:0000156">
    <property type="term" value="F:phosphorelay response regulator activity"/>
    <property type="evidence" value="ECO:0007669"/>
    <property type="project" value="TreeGrafter"/>
</dbReference>
<dbReference type="GO" id="GO:0032993">
    <property type="term" value="C:protein-DNA complex"/>
    <property type="evidence" value="ECO:0007669"/>
    <property type="project" value="TreeGrafter"/>
</dbReference>
<evidence type="ECO:0000259" key="12">
    <source>
        <dbReference type="PROSITE" id="PS51755"/>
    </source>
</evidence>
<keyword evidence="7" id="KW-0804">Transcription</keyword>
<dbReference type="InterPro" id="IPR001867">
    <property type="entry name" value="OmpR/PhoB-type_DNA-bd"/>
</dbReference>
<name>A0A8J7AR05_9CYAN</name>
<dbReference type="EMBL" id="JADEXG010000045">
    <property type="protein sequence ID" value="MBE9078999.1"/>
    <property type="molecule type" value="Genomic_DNA"/>
</dbReference>
<evidence type="ECO:0000313" key="13">
    <source>
        <dbReference type="EMBL" id="MBE9078999.1"/>
    </source>
</evidence>
<dbReference type="GO" id="GO:0006355">
    <property type="term" value="P:regulation of DNA-templated transcription"/>
    <property type="evidence" value="ECO:0007669"/>
    <property type="project" value="InterPro"/>
</dbReference>
<evidence type="ECO:0000256" key="7">
    <source>
        <dbReference type="ARBA" id="ARBA00023163"/>
    </source>
</evidence>
<evidence type="ECO:0000256" key="6">
    <source>
        <dbReference type="ARBA" id="ARBA00023125"/>
    </source>
</evidence>
<dbReference type="Gene3D" id="3.40.50.2300">
    <property type="match status" value="1"/>
</dbReference>